<organism evidence="6 7">
    <name type="scientific">Caerostris extrusa</name>
    <name type="common">Bark spider</name>
    <name type="synonym">Caerostris bankana</name>
    <dbReference type="NCBI Taxonomy" id="172846"/>
    <lineage>
        <taxon>Eukaryota</taxon>
        <taxon>Metazoa</taxon>
        <taxon>Ecdysozoa</taxon>
        <taxon>Arthropoda</taxon>
        <taxon>Chelicerata</taxon>
        <taxon>Arachnida</taxon>
        <taxon>Araneae</taxon>
        <taxon>Araneomorphae</taxon>
        <taxon>Entelegynae</taxon>
        <taxon>Araneoidea</taxon>
        <taxon>Araneidae</taxon>
        <taxon>Caerostris</taxon>
    </lineage>
</organism>
<keyword evidence="4 5" id="KW-0472">Membrane</keyword>
<evidence type="ECO:0000313" key="6">
    <source>
        <dbReference type="EMBL" id="GIY86700.1"/>
    </source>
</evidence>
<feature type="transmembrane region" description="Helical" evidence="5">
    <location>
        <begin position="88"/>
        <end position="113"/>
    </location>
</feature>
<dbReference type="GO" id="GO:0016020">
    <property type="term" value="C:membrane"/>
    <property type="evidence" value="ECO:0007669"/>
    <property type="project" value="UniProtKB-SubCell"/>
</dbReference>
<evidence type="ECO:0000256" key="2">
    <source>
        <dbReference type="ARBA" id="ARBA00022692"/>
    </source>
</evidence>
<sequence length="305" mass="34034">MRMDWGGNDIILNYYRLFKEADVIKFLKIGRMTIVGDICQMDFSSLTFRIFSYIPFGARIRGRPKFVSPDDPWHVRNRMCYMIVTSRTLLWTLLTMATTLAMVAAVITPTWLIGPSRRLRGRSKASAEDEIFTPSLGLYNGCIKVHEIEQLFTENCAPFVTSFSMSSEDFPNFWKAALVLFVCGLGLLSFTLLTSLSCCCLRSVFRKSVFTVSGTIQAIAGLLFLLGLLLYPAGWGSRRIQMVCSSRVAPYSIGDCSIGWTYYLAIVGTVVTFICSLLSIQAEVSTSSTKVQEGLIEGKNVICLI</sequence>
<comment type="caution">
    <text evidence="6">The sequence shown here is derived from an EMBL/GenBank/DDBJ whole genome shotgun (WGS) entry which is preliminary data.</text>
</comment>
<protein>
    <submittedName>
        <fullName evidence="6">LHFPL tetraspan subfamily member 2 protein</fullName>
    </submittedName>
</protein>
<dbReference type="EMBL" id="BPLR01016835">
    <property type="protein sequence ID" value="GIY86700.1"/>
    <property type="molecule type" value="Genomic_DNA"/>
</dbReference>
<evidence type="ECO:0000256" key="3">
    <source>
        <dbReference type="ARBA" id="ARBA00022989"/>
    </source>
</evidence>
<dbReference type="InterPro" id="IPR019372">
    <property type="entry name" value="LHFPL"/>
</dbReference>
<dbReference type="Pfam" id="PF10242">
    <property type="entry name" value="L_HMGIC_fpl"/>
    <property type="match status" value="1"/>
</dbReference>
<feature type="transmembrane region" description="Helical" evidence="5">
    <location>
        <begin position="173"/>
        <end position="196"/>
    </location>
</feature>
<dbReference type="PANTHER" id="PTHR12489:SF19">
    <property type="entry name" value="LHFPL TETRASPAN SUBFAMILY MEMBER 2 PROTEIN"/>
    <property type="match status" value="1"/>
</dbReference>
<keyword evidence="3 5" id="KW-1133">Transmembrane helix</keyword>
<feature type="transmembrane region" description="Helical" evidence="5">
    <location>
        <begin position="260"/>
        <end position="280"/>
    </location>
</feature>
<gene>
    <name evidence="6" type="primary">LHFPL2</name>
    <name evidence="6" type="ORF">CEXT_75841</name>
</gene>
<keyword evidence="2 5" id="KW-0812">Transmembrane</keyword>
<evidence type="ECO:0000313" key="7">
    <source>
        <dbReference type="Proteomes" id="UP001054945"/>
    </source>
</evidence>
<proteinExistence type="predicted"/>
<feature type="transmembrane region" description="Helical" evidence="5">
    <location>
        <begin position="208"/>
        <end position="231"/>
    </location>
</feature>
<dbReference type="Gene3D" id="1.20.140.150">
    <property type="match status" value="1"/>
</dbReference>
<evidence type="ECO:0000256" key="5">
    <source>
        <dbReference type="SAM" id="Phobius"/>
    </source>
</evidence>
<dbReference type="AlphaFoldDB" id="A0AAV4WXZ9"/>
<name>A0AAV4WXZ9_CAEEX</name>
<keyword evidence="7" id="KW-1185">Reference proteome</keyword>
<accession>A0AAV4WXZ9</accession>
<reference evidence="6 7" key="1">
    <citation type="submission" date="2021-06" db="EMBL/GenBank/DDBJ databases">
        <title>Caerostris extrusa draft genome.</title>
        <authorList>
            <person name="Kono N."/>
            <person name="Arakawa K."/>
        </authorList>
    </citation>
    <scope>NUCLEOTIDE SEQUENCE [LARGE SCALE GENOMIC DNA]</scope>
</reference>
<evidence type="ECO:0000256" key="4">
    <source>
        <dbReference type="ARBA" id="ARBA00023136"/>
    </source>
</evidence>
<evidence type="ECO:0000256" key="1">
    <source>
        <dbReference type="ARBA" id="ARBA00004141"/>
    </source>
</evidence>
<dbReference type="Proteomes" id="UP001054945">
    <property type="component" value="Unassembled WGS sequence"/>
</dbReference>
<dbReference type="PANTHER" id="PTHR12489">
    <property type="entry name" value="LIPOMA HMGIC FUSION PARTNER-LIKE PROTEIN"/>
    <property type="match status" value="1"/>
</dbReference>
<comment type="subcellular location">
    <subcellularLocation>
        <location evidence="1">Membrane</location>
        <topology evidence="1">Multi-pass membrane protein</topology>
    </subcellularLocation>
</comment>